<feature type="chain" id="PRO_5047390519" evidence="1">
    <location>
        <begin position="29"/>
        <end position="317"/>
    </location>
</feature>
<reference evidence="3 4" key="1">
    <citation type="submission" date="2022-08" db="EMBL/GenBank/DDBJ databases">
        <title>Myroides zhujiangensis sp. nov., a novel bacterium isolated from sediment in the Pearl River Estuary.</title>
        <authorList>
            <person name="Cui L."/>
        </authorList>
    </citation>
    <scope>NUCLEOTIDE SEQUENCE [LARGE SCALE GENOMIC DNA]</scope>
    <source>
        <strain evidence="3 4">SCSIO 72103</strain>
    </source>
</reference>
<sequence>MKIRTSLKKFAGATFAFAFLALTTSCNDDESTPMMPQQKTIATIVSENADYSLLKAAVTKANLGETLNGTGPFTVFAPNNQAFAASGISQQTINSLSENALSDILLYHTLAAKVMAADVPAGPNAEVTTVGGDKIYVTKDSRGVFVNGWKVTAADMAASNGVIHSIERVLMPPTQNIVQMAQANPNLSYLVAAVLRASEGSVNVANILATQNNITVFAPTNQAFIDAGFPTIASIESADPATLTSILTYHLIEARAFSSDLSNGQSLTTANGGTLMVALGNQATVKGNGNSTSSVITSVNMLATNGVVHLIDRVLLP</sequence>
<organism evidence="3 4">
    <name type="scientific">Paenimyroides aestuarii</name>
    <dbReference type="NCBI Taxonomy" id="2968490"/>
    <lineage>
        <taxon>Bacteria</taxon>
        <taxon>Pseudomonadati</taxon>
        <taxon>Bacteroidota</taxon>
        <taxon>Flavobacteriia</taxon>
        <taxon>Flavobacteriales</taxon>
        <taxon>Flavobacteriaceae</taxon>
        <taxon>Paenimyroides</taxon>
    </lineage>
</organism>
<dbReference type="PROSITE" id="PS51257">
    <property type="entry name" value="PROKAR_LIPOPROTEIN"/>
    <property type="match status" value="1"/>
</dbReference>
<dbReference type="InterPro" id="IPR050904">
    <property type="entry name" value="Adhesion/Biosynth-related"/>
</dbReference>
<gene>
    <name evidence="3" type="ORF">NPX36_08375</name>
</gene>
<feature type="domain" description="FAS1" evidence="2">
    <location>
        <begin position="174"/>
        <end position="315"/>
    </location>
</feature>
<dbReference type="SUPFAM" id="SSF82153">
    <property type="entry name" value="FAS1 domain"/>
    <property type="match status" value="2"/>
</dbReference>
<dbReference type="InterPro" id="IPR000782">
    <property type="entry name" value="FAS1_domain"/>
</dbReference>
<dbReference type="PANTHER" id="PTHR10900:SF77">
    <property type="entry name" value="FI19380P1"/>
    <property type="match status" value="1"/>
</dbReference>
<evidence type="ECO:0000313" key="4">
    <source>
        <dbReference type="Proteomes" id="UP001317001"/>
    </source>
</evidence>
<dbReference type="Pfam" id="PF02469">
    <property type="entry name" value="Fasciclin"/>
    <property type="match status" value="2"/>
</dbReference>
<feature type="signal peptide" evidence="1">
    <location>
        <begin position="1"/>
        <end position="28"/>
    </location>
</feature>
<feature type="domain" description="FAS1" evidence="2">
    <location>
        <begin position="38"/>
        <end position="170"/>
    </location>
</feature>
<keyword evidence="1" id="KW-0732">Signal</keyword>
<dbReference type="SMART" id="SM00554">
    <property type="entry name" value="FAS1"/>
    <property type="match status" value="2"/>
</dbReference>
<evidence type="ECO:0000313" key="3">
    <source>
        <dbReference type="EMBL" id="UUV20382.1"/>
    </source>
</evidence>
<accession>A0ABY5NPK7</accession>
<keyword evidence="4" id="KW-1185">Reference proteome</keyword>
<evidence type="ECO:0000259" key="2">
    <source>
        <dbReference type="PROSITE" id="PS50213"/>
    </source>
</evidence>
<protein>
    <submittedName>
        <fullName evidence="3">Fasciclin domain-containing protein</fullName>
    </submittedName>
</protein>
<dbReference type="InterPro" id="IPR036378">
    <property type="entry name" value="FAS1_dom_sf"/>
</dbReference>
<dbReference type="PROSITE" id="PS50213">
    <property type="entry name" value="FAS1"/>
    <property type="match status" value="2"/>
</dbReference>
<evidence type="ECO:0000256" key="1">
    <source>
        <dbReference type="SAM" id="SignalP"/>
    </source>
</evidence>
<dbReference type="PANTHER" id="PTHR10900">
    <property type="entry name" value="PERIOSTIN-RELATED"/>
    <property type="match status" value="1"/>
</dbReference>
<proteinExistence type="predicted"/>
<dbReference type="RefSeq" id="WP_257498283.1">
    <property type="nucleotide sequence ID" value="NZ_CP102382.1"/>
</dbReference>
<dbReference type="EMBL" id="CP102382">
    <property type="protein sequence ID" value="UUV20382.1"/>
    <property type="molecule type" value="Genomic_DNA"/>
</dbReference>
<name>A0ABY5NPK7_9FLAO</name>
<dbReference type="Gene3D" id="2.30.180.10">
    <property type="entry name" value="FAS1 domain"/>
    <property type="match status" value="2"/>
</dbReference>
<dbReference type="Proteomes" id="UP001317001">
    <property type="component" value="Chromosome"/>
</dbReference>